<dbReference type="Proteomes" id="UP000242815">
    <property type="component" value="Unassembled WGS sequence"/>
</dbReference>
<dbReference type="Proteomes" id="UP001281217">
    <property type="component" value="Unassembled WGS sequence"/>
</dbReference>
<dbReference type="InterPro" id="IPR049708">
    <property type="entry name" value="PP0621-like"/>
</dbReference>
<evidence type="ECO:0000313" key="2">
    <source>
        <dbReference type="EMBL" id="MDX9688198.1"/>
    </source>
</evidence>
<evidence type="ECO:0000313" key="3">
    <source>
        <dbReference type="EMBL" id="SFQ78342.1"/>
    </source>
</evidence>
<dbReference type="STRING" id="1002526.SAMN05216578_103368"/>
<reference evidence="3 4" key="1">
    <citation type="submission" date="2016-10" db="EMBL/GenBank/DDBJ databases">
        <authorList>
            <person name="de Groot N.N."/>
        </authorList>
    </citation>
    <scope>NUCLEOTIDE SEQUENCE [LARGE SCALE GENOMIC DNA]</scope>
    <source>
        <strain evidence="3 4">JCM 18415</strain>
    </source>
</reference>
<dbReference type="RefSeq" id="WP_090538387.1">
    <property type="nucleotide sequence ID" value="NZ_FOYD01000003.1"/>
</dbReference>
<keyword evidence="1" id="KW-0812">Transmembrane</keyword>
<sequence>MGLIRFLILLALAYVAYLLWRRFKAARAESRRHDAPEPERMVRCAQCQLHLPENLALYQDGKWYCCSEHRDVDQRT</sequence>
<keyword evidence="5" id="KW-1185">Reference proteome</keyword>
<gene>
    <name evidence="2" type="ORF">RED13_002645</name>
    <name evidence="3" type="ORF">SAMN05216578_103368</name>
</gene>
<keyword evidence="1" id="KW-1133">Transmembrane helix</keyword>
<protein>
    <submittedName>
        <fullName evidence="2">PP0621 family protein</fullName>
    </submittedName>
</protein>
<dbReference type="NCBIfam" id="NF041023">
    <property type="entry name" value="PP0621_fam"/>
    <property type="match status" value="1"/>
</dbReference>
<evidence type="ECO:0000256" key="1">
    <source>
        <dbReference type="SAM" id="Phobius"/>
    </source>
</evidence>
<dbReference type="OrthoDB" id="9814432at2"/>
<proteinExistence type="predicted"/>
<organism evidence="3 4">
    <name type="scientific">Halopseudomonas formosensis</name>
    <dbReference type="NCBI Taxonomy" id="1002526"/>
    <lineage>
        <taxon>Bacteria</taxon>
        <taxon>Pseudomonadati</taxon>
        <taxon>Pseudomonadota</taxon>
        <taxon>Gammaproteobacteria</taxon>
        <taxon>Pseudomonadales</taxon>
        <taxon>Pseudomonadaceae</taxon>
        <taxon>Halopseudomonas</taxon>
    </lineage>
</organism>
<reference evidence="5" key="2">
    <citation type="submission" date="2023-07" db="EMBL/GenBank/DDBJ databases">
        <authorList>
            <person name="de Witt J."/>
        </authorList>
    </citation>
    <scope>NUCLEOTIDE SEQUENCE [LARGE SCALE GENOMIC DNA]</scope>
    <source>
        <strain evidence="5">FZJ</strain>
    </source>
</reference>
<dbReference type="AlphaFoldDB" id="A0A1I6BBK9"/>
<reference evidence="2" key="3">
    <citation type="submission" date="2024-05" db="EMBL/GenBank/DDBJ databases">
        <authorList>
            <person name="de Witt J."/>
        </authorList>
    </citation>
    <scope>NUCLEOTIDE SEQUENCE</scope>
    <source>
        <strain evidence="2">FZJ</strain>
    </source>
</reference>
<evidence type="ECO:0000313" key="4">
    <source>
        <dbReference type="Proteomes" id="UP000242815"/>
    </source>
</evidence>
<name>A0A1I6BBK9_9GAMM</name>
<dbReference type="EMBL" id="JAVRDO010000007">
    <property type="protein sequence ID" value="MDX9688198.1"/>
    <property type="molecule type" value="Genomic_DNA"/>
</dbReference>
<evidence type="ECO:0000313" key="5">
    <source>
        <dbReference type="Proteomes" id="UP001281217"/>
    </source>
</evidence>
<accession>A0A1I6BBK9</accession>
<feature type="transmembrane region" description="Helical" evidence="1">
    <location>
        <begin position="6"/>
        <end position="23"/>
    </location>
</feature>
<dbReference type="EMBL" id="FOYD01000003">
    <property type="protein sequence ID" value="SFQ78342.1"/>
    <property type="molecule type" value="Genomic_DNA"/>
</dbReference>
<keyword evidence="1" id="KW-0472">Membrane</keyword>